<gene>
    <name evidence="2" type="ORF">MNBD_ACTINO02-3051</name>
</gene>
<dbReference type="AlphaFoldDB" id="A0A3B0SYT6"/>
<evidence type="ECO:0000313" key="2">
    <source>
        <dbReference type="EMBL" id="VAW09730.1"/>
    </source>
</evidence>
<feature type="transmembrane region" description="Helical" evidence="1">
    <location>
        <begin position="614"/>
        <end position="631"/>
    </location>
</feature>
<sequence length="680" mass="72131">MRPPSPTSLFARLLSAVAVVAITLVPAGPATATNQVSGSDVVSDVLYEVDGAAGLVRVSAVIEVTALDSSVGSFSITLPAEVANFAVTEGGIPLDVRLATEGGGTYKSAEILLDGPLGVARSTTVLANYDIVAGTRNSRSAIRVNPAYVRFGVRAHGNAPGGSVTVRADGYTVDPEKVPLLSVIGGGAPLYRADDIQAPQAFGVTFSAENPEALLSTPVAVGENEVVVRSWPGDEQWASAVVGAIEQAGEMLFDSIGLPWPDGAPLTITETVAPTEAGFGGWFNQVTHEIQVGERVDEQLVLHELSHAWFNETLFAERWIGEGLADEFAARIVRERFDSRPFPKVIVRGQRVGKQLNEWAHIGVGSADPLEDRYAYNASWSILFAITNEIGTDGLSRVLGAASRDEIAYRSAGQAEQTSVPDDWRRFLDLLAEAGGSREAADLFYEYVATDTDREVMDTRAASRKSYAKVVAALGGWDLPYPLRAAMESWDFTAANSMIRNLERVALAVDLFEQRFPQADAAGVYGARVANLADSGESIIDDITGVLAMADLLDATSGVTLGPVASLFHSGAGYEQDRAAAQTALEAGDVATADLLVARINDDLDRSREAGRRTLLGVVGFIVFALGGALVRSRLRRRADRAAKALNASVANGDTFGRTNEGDDRAAVPFIMDSTDFDGP</sequence>
<evidence type="ECO:0000256" key="1">
    <source>
        <dbReference type="SAM" id="Phobius"/>
    </source>
</evidence>
<dbReference type="EMBL" id="UOEK01000643">
    <property type="protein sequence ID" value="VAW09730.1"/>
    <property type="molecule type" value="Genomic_DNA"/>
</dbReference>
<name>A0A3B0SYT6_9ZZZZ</name>
<keyword evidence="1" id="KW-0472">Membrane</keyword>
<protein>
    <submittedName>
        <fullName evidence="2">Uncharacterized protein</fullName>
    </submittedName>
</protein>
<keyword evidence="1" id="KW-1133">Transmembrane helix</keyword>
<proteinExistence type="predicted"/>
<reference evidence="2" key="1">
    <citation type="submission" date="2018-06" db="EMBL/GenBank/DDBJ databases">
        <authorList>
            <person name="Zhirakovskaya E."/>
        </authorList>
    </citation>
    <scope>NUCLEOTIDE SEQUENCE</scope>
</reference>
<accession>A0A3B0SYT6</accession>
<keyword evidence="1" id="KW-0812">Transmembrane</keyword>
<organism evidence="2">
    <name type="scientific">hydrothermal vent metagenome</name>
    <dbReference type="NCBI Taxonomy" id="652676"/>
    <lineage>
        <taxon>unclassified sequences</taxon>
        <taxon>metagenomes</taxon>
        <taxon>ecological metagenomes</taxon>
    </lineage>
</organism>